<accession>A0A1L4BT30</accession>
<evidence type="ECO:0000313" key="5">
    <source>
        <dbReference type="Proteomes" id="UP000184222"/>
    </source>
</evidence>
<dbReference type="Gene3D" id="3.30.700.10">
    <property type="entry name" value="Glycoprotein, Type 4 Pilin"/>
    <property type="match status" value="1"/>
</dbReference>
<proteinExistence type="inferred from homology"/>
<dbReference type="EMBL" id="CP016796">
    <property type="protein sequence ID" value="API86977.1"/>
    <property type="molecule type" value="Genomic_DNA"/>
</dbReference>
<feature type="transmembrane region" description="Helical" evidence="3">
    <location>
        <begin position="6"/>
        <end position="29"/>
    </location>
</feature>
<dbReference type="PANTHER" id="PTHR30093:SF34">
    <property type="entry name" value="PREPILIN PEPTIDASE-DEPENDENT PROTEIN D"/>
    <property type="match status" value="1"/>
</dbReference>
<dbReference type="InterPro" id="IPR012902">
    <property type="entry name" value="N_methyl_site"/>
</dbReference>
<protein>
    <submittedName>
        <fullName evidence="4">Prepilin-type N-terminal cleavage/methylation domain-containing protein</fullName>
    </submittedName>
</protein>
<dbReference type="RefSeq" id="WP_072712581.1">
    <property type="nucleotide sequence ID" value="NZ_CP016796.1"/>
</dbReference>
<gene>
    <name evidence="4" type="ORF">F7310_06230</name>
</gene>
<name>A0A1L4BT30_9GAMM</name>
<dbReference type="OrthoDB" id="5604656at2"/>
<keyword evidence="3" id="KW-1133">Transmembrane helix</keyword>
<dbReference type="Proteomes" id="UP000184222">
    <property type="component" value="Chromosome"/>
</dbReference>
<dbReference type="InterPro" id="IPR045584">
    <property type="entry name" value="Pilin-like"/>
</dbReference>
<dbReference type="SUPFAM" id="SSF54523">
    <property type="entry name" value="Pili subunits"/>
    <property type="match status" value="1"/>
</dbReference>
<dbReference type="KEGG" id="frx:F7310_06230"/>
<evidence type="ECO:0000256" key="3">
    <source>
        <dbReference type="SAM" id="Phobius"/>
    </source>
</evidence>
<dbReference type="STRING" id="573570.F7310_06230"/>
<evidence type="ECO:0000256" key="1">
    <source>
        <dbReference type="ARBA" id="ARBA00005233"/>
    </source>
</evidence>
<keyword evidence="5" id="KW-1185">Reference proteome</keyword>
<reference evidence="4 5" key="1">
    <citation type="journal article" date="2016" name="Appl. Environ. Microbiol.">
        <title>Whole genome relationships among Francisella bacteria of diverse origin define new species and provide specific regions for detection.</title>
        <authorList>
            <person name="Challacombe J.F."/>
            <person name="Petersen J.M."/>
            <person name="Gallegos-Graves V."/>
            <person name="Hodge D."/>
            <person name="Pillai S."/>
            <person name="Kuske C.R."/>
        </authorList>
    </citation>
    <scope>NUCLEOTIDE SEQUENCE [LARGE SCALE GENOMIC DNA]</scope>
    <source>
        <strain evidence="5">TX07-7310</strain>
    </source>
</reference>
<evidence type="ECO:0000313" key="4">
    <source>
        <dbReference type="EMBL" id="API86977.1"/>
    </source>
</evidence>
<keyword evidence="2" id="KW-0488">Methylation</keyword>
<dbReference type="NCBIfam" id="TIGR02532">
    <property type="entry name" value="IV_pilin_GFxxxE"/>
    <property type="match status" value="1"/>
</dbReference>
<sequence length="120" mass="13703">MKNKGFSVVELMVVIAIIAIIAAIAIPMYSNYKVRAKLSNADTTARIYINEITDHTYQTGKFPAEDSELWNCEDINRSYVTQVCKERTDSQNAVIKIYVDQNLVPDVEDPYYQYDLALVE</sequence>
<comment type="similarity">
    <text evidence="1">Belongs to the N-Me-Phe pilin family.</text>
</comment>
<keyword evidence="3" id="KW-0812">Transmembrane</keyword>
<keyword evidence="3" id="KW-0472">Membrane</keyword>
<evidence type="ECO:0000256" key="2">
    <source>
        <dbReference type="ARBA" id="ARBA00022481"/>
    </source>
</evidence>
<dbReference type="AlphaFoldDB" id="A0A1L4BT30"/>
<dbReference type="Pfam" id="PF07963">
    <property type="entry name" value="N_methyl"/>
    <property type="match status" value="1"/>
</dbReference>
<dbReference type="PANTHER" id="PTHR30093">
    <property type="entry name" value="GENERAL SECRETION PATHWAY PROTEIN G"/>
    <property type="match status" value="1"/>
</dbReference>
<organism evidence="4 5">
    <name type="scientific">Francisella uliginis</name>
    <dbReference type="NCBI Taxonomy" id="573570"/>
    <lineage>
        <taxon>Bacteria</taxon>
        <taxon>Pseudomonadati</taxon>
        <taxon>Pseudomonadota</taxon>
        <taxon>Gammaproteobacteria</taxon>
        <taxon>Thiotrichales</taxon>
        <taxon>Francisellaceae</taxon>
        <taxon>Francisella</taxon>
    </lineage>
</organism>